<name>A0A6A5WI85_9PLEO</name>
<reference evidence="2" key="1">
    <citation type="journal article" date="2020" name="Stud. Mycol.">
        <title>101 Dothideomycetes genomes: a test case for predicting lifestyles and emergence of pathogens.</title>
        <authorList>
            <person name="Haridas S."/>
            <person name="Albert R."/>
            <person name="Binder M."/>
            <person name="Bloem J."/>
            <person name="Labutti K."/>
            <person name="Salamov A."/>
            <person name="Andreopoulos B."/>
            <person name="Baker S."/>
            <person name="Barry K."/>
            <person name="Bills G."/>
            <person name="Bluhm B."/>
            <person name="Cannon C."/>
            <person name="Castanera R."/>
            <person name="Culley D."/>
            <person name="Daum C."/>
            <person name="Ezra D."/>
            <person name="Gonzalez J."/>
            <person name="Henrissat B."/>
            <person name="Kuo A."/>
            <person name="Liang C."/>
            <person name="Lipzen A."/>
            <person name="Lutzoni F."/>
            <person name="Magnuson J."/>
            <person name="Mondo S."/>
            <person name="Nolan M."/>
            <person name="Ohm R."/>
            <person name="Pangilinan J."/>
            <person name="Park H.-J."/>
            <person name="Ramirez L."/>
            <person name="Alfaro M."/>
            <person name="Sun H."/>
            <person name="Tritt A."/>
            <person name="Yoshinaga Y."/>
            <person name="Zwiers L.-H."/>
            <person name="Turgeon B."/>
            <person name="Goodwin S."/>
            <person name="Spatafora J."/>
            <person name="Crous P."/>
            <person name="Grigoriev I."/>
        </authorList>
    </citation>
    <scope>NUCLEOTIDE SEQUENCE</scope>
    <source>
        <strain evidence="2">CBS 123094</strain>
    </source>
</reference>
<evidence type="ECO:0000313" key="2">
    <source>
        <dbReference type="EMBL" id="KAF2000519.1"/>
    </source>
</evidence>
<accession>A0A6A5WI85</accession>
<dbReference type="Pfam" id="PF00657">
    <property type="entry name" value="Lipase_GDSL"/>
    <property type="match status" value="1"/>
</dbReference>
<dbReference type="PANTHER" id="PTHR37981:SF1">
    <property type="entry name" value="SGNH HYDROLASE-TYPE ESTERASE DOMAIN-CONTAINING PROTEIN"/>
    <property type="match status" value="1"/>
</dbReference>
<dbReference type="InterPro" id="IPR036514">
    <property type="entry name" value="SGNH_hydro_sf"/>
</dbReference>
<feature type="chain" id="PRO_5025498964" evidence="1">
    <location>
        <begin position="16"/>
        <end position="725"/>
    </location>
</feature>
<gene>
    <name evidence="2" type="ORF">P154DRAFT_196197</name>
</gene>
<dbReference type="OrthoDB" id="21678at2759"/>
<dbReference type="Gene3D" id="3.40.50.1110">
    <property type="entry name" value="SGNH hydrolase"/>
    <property type="match status" value="1"/>
</dbReference>
<keyword evidence="1" id="KW-0732">Signal</keyword>
<dbReference type="CDD" id="cd01823">
    <property type="entry name" value="SEST_like"/>
    <property type="match status" value="1"/>
</dbReference>
<dbReference type="GO" id="GO:0016788">
    <property type="term" value="F:hydrolase activity, acting on ester bonds"/>
    <property type="evidence" value="ECO:0007669"/>
    <property type="project" value="InterPro"/>
</dbReference>
<dbReference type="Proteomes" id="UP000799779">
    <property type="component" value="Unassembled WGS sequence"/>
</dbReference>
<evidence type="ECO:0000256" key="1">
    <source>
        <dbReference type="SAM" id="SignalP"/>
    </source>
</evidence>
<protein>
    <submittedName>
        <fullName evidence="2">SGNH hydrolase</fullName>
    </submittedName>
</protein>
<keyword evidence="2" id="KW-0378">Hydrolase</keyword>
<dbReference type="SUPFAM" id="SSF52266">
    <property type="entry name" value="SGNH hydrolase"/>
    <property type="match status" value="1"/>
</dbReference>
<feature type="signal peptide" evidence="1">
    <location>
        <begin position="1"/>
        <end position="15"/>
    </location>
</feature>
<dbReference type="EMBL" id="ML977588">
    <property type="protein sequence ID" value="KAF2000519.1"/>
    <property type="molecule type" value="Genomic_DNA"/>
</dbReference>
<dbReference type="GO" id="GO:0006629">
    <property type="term" value="P:lipid metabolic process"/>
    <property type="evidence" value="ECO:0007669"/>
    <property type="project" value="TreeGrafter"/>
</dbReference>
<sequence length="725" mass="81808">MFYVHVLLLAPVALATVLPRDDWNAKVDAWANDKKPPKELVDAFRSVGAQTELTLADYSQPNEYLSVVLSPGDSYTAGIGSNGPSNWYKDSRTVGDDPPGCSRYAKAWPERLRDYQGWEELQGPGWRKNNFGACSGAVIDGIMEKQLQLGQNRDEDEYKKIGEGDLAPQVAVLTAGGNDANFSQIITYCIFRWDTDKTCEEVLAPVEDDITTRRDEWKKHFKSLWSKIIAVGRAAKGADPPESFQIYQGGYIPFWNEDDEVCDNHSWSFNFFSRQYLTRDFRKRLNKLTLELNGIIKEAAEEYKSNGVTYVDSYIKDFDGHRFCDSIGSKKDDERYHDLSHQDWGKQTWFWSFWSKWDDTEGPDDPVAASVFNQDEKINLTQAIYDHLIPDKKQQAQIGKDNPPSKFNKAFSDPHLFSAALRDLVVKDEDGNNVADGYFDNDSWWRLFHPKGTALEVMARSFFEAIKENRKWDFNKKGKTELTCNQLKSDTGTYITRDTLNDLIVNKHCPKLKGATGDIGVGTYLGETPEAVEIHVNGDLSAEGSPSEEDCIKNLQALLDGCDNDGDANPMNWKAGGELVEGSWTYSIRLLHDRPTPYPQKPQAWCQLESCDDKIGCVVRIWGAGWENSGFGIELRQQFEDLQTILVAQGKLGDHVGVNTSNWGQDFRYELKDGREWTVTLLIDNGIFAGSAEEQVPVVMRTAAKPGDDSYLQINDLVDGKCKIV</sequence>
<evidence type="ECO:0000313" key="3">
    <source>
        <dbReference type="Proteomes" id="UP000799779"/>
    </source>
</evidence>
<dbReference type="PANTHER" id="PTHR37981">
    <property type="entry name" value="LIPASE 2"/>
    <property type="match status" value="1"/>
</dbReference>
<keyword evidence="3" id="KW-1185">Reference proteome</keyword>
<organism evidence="2 3">
    <name type="scientific">Amniculicola lignicola CBS 123094</name>
    <dbReference type="NCBI Taxonomy" id="1392246"/>
    <lineage>
        <taxon>Eukaryota</taxon>
        <taxon>Fungi</taxon>
        <taxon>Dikarya</taxon>
        <taxon>Ascomycota</taxon>
        <taxon>Pezizomycotina</taxon>
        <taxon>Dothideomycetes</taxon>
        <taxon>Pleosporomycetidae</taxon>
        <taxon>Pleosporales</taxon>
        <taxon>Amniculicolaceae</taxon>
        <taxon>Amniculicola</taxon>
    </lineage>
</organism>
<proteinExistence type="predicted"/>
<dbReference type="InterPro" id="IPR037460">
    <property type="entry name" value="SEST-like"/>
</dbReference>
<dbReference type="Pfam" id="PF18647">
    <property type="entry name" value="Fungal_lectin_2"/>
    <property type="match status" value="1"/>
</dbReference>
<dbReference type="InterPro" id="IPR001087">
    <property type="entry name" value="GDSL"/>
</dbReference>
<dbReference type="AlphaFoldDB" id="A0A6A5WI85"/>